<evidence type="ECO:0000313" key="2">
    <source>
        <dbReference type="Proteomes" id="UP000579406"/>
    </source>
</evidence>
<dbReference type="AlphaFoldDB" id="A0A7K9TTT8"/>
<reference evidence="1 2" key="1">
    <citation type="submission" date="2019-09" db="EMBL/GenBank/DDBJ databases">
        <title>Bird 10,000 Genomes (B10K) Project - Family phase.</title>
        <authorList>
            <person name="Zhang G."/>
        </authorList>
    </citation>
    <scope>NUCLEOTIDE SEQUENCE [LARGE SCALE GENOMIC DNA]</scope>
    <source>
        <strain evidence="1">B10K-DU-001-61</strain>
        <tissue evidence="1">Muscle</tissue>
    </source>
</reference>
<sequence>KLRDLQLPRLGQNLFLDLMQCLVTASNVSGCWACGGAMMTEEWPWKDEGLRVKQLLGWNHTEIATREHRPDGWILSSEVRGPMCLKREG</sequence>
<evidence type="ECO:0000313" key="1">
    <source>
        <dbReference type="EMBL" id="NXI51530.1"/>
    </source>
</evidence>
<feature type="non-terminal residue" evidence="1">
    <location>
        <position position="1"/>
    </location>
</feature>
<accession>A0A7K9TTT8</accession>
<name>A0A7K9TTT8_9AVES</name>
<protein>
    <submittedName>
        <fullName evidence="1">ENR1 protein</fullName>
    </submittedName>
</protein>
<dbReference type="OrthoDB" id="9325190at2759"/>
<comment type="caution">
    <text evidence="1">The sequence shown here is derived from an EMBL/GenBank/DDBJ whole genome shotgun (WGS) entry which is preliminary data.</text>
</comment>
<dbReference type="EMBL" id="VWZY01003206">
    <property type="protein sequence ID" value="NXI51530.1"/>
    <property type="molecule type" value="Genomic_DNA"/>
</dbReference>
<keyword evidence="2" id="KW-1185">Reference proteome</keyword>
<organism evidence="1 2">
    <name type="scientific">Chloroceryle aenea</name>
    <name type="common">American pygmy kingfisher</name>
    <dbReference type="NCBI Taxonomy" id="176938"/>
    <lineage>
        <taxon>Eukaryota</taxon>
        <taxon>Metazoa</taxon>
        <taxon>Chordata</taxon>
        <taxon>Craniata</taxon>
        <taxon>Vertebrata</taxon>
        <taxon>Euteleostomi</taxon>
        <taxon>Archelosauria</taxon>
        <taxon>Archosauria</taxon>
        <taxon>Dinosauria</taxon>
        <taxon>Saurischia</taxon>
        <taxon>Theropoda</taxon>
        <taxon>Coelurosauria</taxon>
        <taxon>Aves</taxon>
        <taxon>Neognathae</taxon>
        <taxon>Neoaves</taxon>
        <taxon>Telluraves</taxon>
        <taxon>Coraciimorphae</taxon>
        <taxon>Coraciiformes</taxon>
        <taxon>Cerylidae</taxon>
        <taxon>Chloroceryle</taxon>
    </lineage>
</organism>
<feature type="non-terminal residue" evidence="1">
    <location>
        <position position="89"/>
    </location>
</feature>
<proteinExistence type="predicted"/>
<gene>
    <name evidence="1" type="primary">Erv31_0</name>
    <name evidence="1" type="ORF">CHLAEN_R13619</name>
</gene>
<dbReference type="Proteomes" id="UP000579406">
    <property type="component" value="Unassembled WGS sequence"/>
</dbReference>